<feature type="transmembrane region" description="Helical" evidence="10">
    <location>
        <begin position="54"/>
        <end position="82"/>
    </location>
</feature>
<comment type="caution">
    <text evidence="12">The sequence shown here is derived from an EMBL/GenBank/DDBJ whole genome shotgun (WGS) entry which is preliminary data.</text>
</comment>
<evidence type="ECO:0000256" key="8">
    <source>
        <dbReference type="ARBA" id="ARBA00023014"/>
    </source>
</evidence>
<evidence type="ECO:0000256" key="2">
    <source>
        <dbReference type="ARBA" id="ARBA00019395"/>
    </source>
</evidence>
<name>A0A2P4XLE7_9STRA</name>
<dbReference type="CDD" id="cd00207">
    <property type="entry name" value="fer2"/>
    <property type="match status" value="1"/>
</dbReference>
<dbReference type="InterPro" id="IPR012675">
    <property type="entry name" value="Beta-grasp_dom_sf"/>
</dbReference>
<keyword evidence="13" id="KW-1185">Reference proteome</keyword>
<feature type="transmembrane region" description="Helical" evidence="10">
    <location>
        <begin position="417"/>
        <end position="436"/>
    </location>
</feature>
<dbReference type="InterPro" id="IPR036010">
    <property type="entry name" value="2Fe-2S_ferredoxin-like_sf"/>
</dbReference>
<evidence type="ECO:0000256" key="5">
    <source>
        <dbReference type="ARBA" id="ARBA00022723"/>
    </source>
</evidence>
<keyword evidence="10" id="KW-0472">Membrane</keyword>
<dbReference type="EMBL" id="NCKW01009633">
    <property type="protein sequence ID" value="POM66390.1"/>
    <property type="molecule type" value="Genomic_DNA"/>
</dbReference>
<reference evidence="12 13" key="1">
    <citation type="journal article" date="2017" name="Genome Biol. Evol.">
        <title>Phytophthora megakarya and P. palmivora, closely related causal agents of cacao black pod rot, underwent increases in genome sizes and gene numbers by different mechanisms.</title>
        <authorList>
            <person name="Ali S.S."/>
            <person name="Shao J."/>
            <person name="Lary D.J."/>
            <person name="Kronmiller B."/>
            <person name="Shen D."/>
            <person name="Strem M.D."/>
            <person name="Amoako-Attah I."/>
            <person name="Akrofi A.Y."/>
            <person name="Begoude B.A."/>
            <person name="Ten Hoopen G.M."/>
            <person name="Coulibaly K."/>
            <person name="Kebe B.I."/>
            <person name="Melnick R.L."/>
            <person name="Guiltinan M.J."/>
            <person name="Tyler B.M."/>
            <person name="Meinhardt L.W."/>
            <person name="Bailey B.A."/>
        </authorList>
    </citation>
    <scope>NUCLEOTIDE SEQUENCE [LARGE SCALE GENOMIC DNA]</scope>
    <source>
        <strain evidence="13">sbr112.9</strain>
    </source>
</reference>
<feature type="transmembrane region" description="Helical" evidence="10">
    <location>
        <begin position="252"/>
        <end position="274"/>
    </location>
</feature>
<organism evidence="12 13">
    <name type="scientific">Phytophthora palmivora</name>
    <dbReference type="NCBI Taxonomy" id="4796"/>
    <lineage>
        <taxon>Eukaryota</taxon>
        <taxon>Sar</taxon>
        <taxon>Stramenopiles</taxon>
        <taxon>Oomycota</taxon>
        <taxon>Peronosporomycetes</taxon>
        <taxon>Peronosporales</taxon>
        <taxon>Peronosporaceae</taxon>
        <taxon>Phytophthora</taxon>
    </lineage>
</organism>
<dbReference type="Gene3D" id="3.80.10.10">
    <property type="entry name" value="Ribonuclease Inhibitor"/>
    <property type="match status" value="1"/>
</dbReference>
<feature type="domain" description="2Fe-2S ferredoxin-type" evidence="11">
    <location>
        <begin position="834"/>
        <end position="936"/>
    </location>
</feature>
<dbReference type="Proteomes" id="UP000237271">
    <property type="component" value="Unassembled WGS sequence"/>
</dbReference>
<evidence type="ECO:0000256" key="9">
    <source>
        <dbReference type="ARBA" id="ARBA00034078"/>
    </source>
</evidence>
<accession>A0A2P4XLE7</accession>
<keyword evidence="10" id="KW-0812">Transmembrane</keyword>
<dbReference type="GO" id="GO:0051537">
    <property type="term" value="F:2 iron, 2 sulfur cluster binding"/>
    <property type="evidence" value="ECO:0007669"/>
    <property type="project" value="UniProtKB-KW"/>
</dbReference>
<dbReference type="AlphaFoldDB" id="A0A2P4XLE7"/>
<dbReference type="InterPro" id="IPR032675">
    <property type="entry name" value="LRR_dom_sf"/>
</dbReference>
<evidence type="ECO:0000256" key="1">
    <source>
        <dbReference type="ARBA" id="ARBA00010914"/>
    </source>
</evidence>
<dbReference type="PANTHER" id="PTHR23426">
    <property type="entry name" value="FERREDOXIN/ADRENODOXIN"/>
    <property type="match status" value="1"/>
</dbReference>
<dbReference type="GO" id="GO:0046872">
    <property type="term" value="F:metal ion binding"/>
    <property type="evidence" value="ECO:0007669"/>
    <property type="project" value="UniProtKB-KW"/>
</dbReference>
<dbReference type="InterPro" id="IPR018298">
    <property type="entry name" value="Adrenodoxin_Fe-S_BS"/>
</dbReference>
<keyword evidence="10" id="KW-1133">Transmembrane helix</keyword>
<gene>
    <name evidence="12" type="ORF">PHPALM_17753</name>
</gene>
<evidence type="ECO:0000313" key="12">
    <source>
        <dbReference type="EMBL" id="POM66390.1"/>
    </source>
</evidence>
<dbReference type="PROSITE" id="PS00814">
    <property type="entry name" value="ADX"/>
    <property type="match status" value="1"/>
</dbReference>
<keyword evidence="8" id="KW-0411">Iron-sulfur</keyword>
<evidence type="ECO:0000313" key="13">
    <source>
        <dbReference type="Proteomes" id="UP000237271"/>
    </source>
</evidence>
<comment type="cofactor">
    <cofactor evidence="9">
        <name>[2Fe-2S] cluster</name>
        <dbReference type="ChEBI" id="CHEBI:190135"/>
    </cofactor>
</comment>
<evidence type="ECO:0000259" key="11">
    <source>
        <dbReference type="PROSITE" id="PS51085"/>
    </source>
</evidence>
<evidence type="ECO:0000256" key="3">
    <source>
        <dbReference type="ARBA" id="ARBA00022448"/>
    </source>
</evidence>
<feature type="transmembrane region" description="Helical" evidence="10">
    <location>
        <begin position="109"/>
        <end position="134"/>
    </location>
</feature>
<feature type="transmembrane region" description="Helical" evidence="10">
    <location>
        <begin position="294"/>
        <end position="316"/>
    </location>
</feature>
<dbReference type="PANTHER" id="PTHR23426:SF72">
    <property type="entry name" value="2FE-2S FERREDOXIN-TYPE DOMAIN-CONTAINING PROTEIN"/>
    <property type="match status" value="1"/>
</dbReference>
<dbReference type="OrthoDB" id="268593at2759"/>
<evidence type="ECO:0000256" key="10">
    <source>
        <dbReference type="SAM" id="Phobius"/>
    </source>
</evidence>
<keyword evidence="5" id="KW-0479">Metal-binding</keyword>
<dbReference type="PROSITE" id="PS51085">
    <property type="entry name" value="2FE2S_FER_2"/>
    <property type="match status" value="1"/>
</dbReference>
<dbReference type="GO" id="GO:0140647">
    <property type="term" value="P:P450-containing electron transport chain"/>
    <property type="evidence" value="ECO:0007669"/>
    <property type="project" value="InterPro"/>
</dbReference>
<keyword evidence="3" id="KW-0813">Transport</keyword>
<protein>
    <recommendedName>
        <fullName evidence="2">2Fe-2S ferredoxin</fullName>
    </recommendedName>
</protein>
<dbReference type="Gene3D" id="3.10.20.30">
    <property type="match status" value="1"/>
</dbReference>
<evidence type="ECO:0000256" key="6">
    <source>
        <dbReference type="ARBA" id="ARBA00022982"/>
    </source>
</evidence>
<keyword evidence="6" id="KW-0249">Electron transport</keyword>
<dbReference type="Pfam" id="PF00111">
    <property type="entry name" value="Fer2"/>
    <property type="match status" value="1"/>
</dbReference>
<dbReference type="Pfam" id="PF26605">
    <property type="entry name" value="WLGC"/>
    <property type="match status" value="1"/>
</dbReference>
<dbReference type="GO" id="GO:0005739">
    <property type="term" value="C:mitochondrion"/>
    <property type="evidence" value="ECO:0007669"/>
    <property type="project" value="TreeGrafter"/>
</dbReference>
<dbReference type="SUPFAM" id="SSF52058">
    <property type="entry name" value="L domain-like"/>
    <property type="match status" value="1"/>
</dbReference>
<dbReference type="PRINTS" id="PR00355">
    <property type="entry name" value="ADRENODOXIN"/>
</dbReference>
<dbReference type="GO" id="GO:0009055">
    <property type="term" value="F:electron transfer activity"/>
    <property type="evidence" value="ECO:0007669"/>
    <property type="project" value="TreeGrafter"/>
</dbReference>
<comment type="similarity">
    <text evidence="1">Belongs to the adrenodoxin/putidaredoxin family.</text>
</comment>
<dbReference type="InterPro" id="IPR001041">
    <property type="entry name" value="2Fe-2S_ferredoxin-type"/>
</dbReference>
<keyword evidence="7" id="KW-0408">Iron</keyword>
<dbReference type="InterPro" id="IPR058256">
    <property type="entry name" value="WLGC"/>
</dbReference>
<sequence length="949" mass="107573">MDLMYCRRSSKNMQINPVSPSSMKKIIKGSGRQTLRRRRSSVRVVFFKESFYEVYGYLGIVMLLAFTLSSLAMIYMAVVQVIPNWTANFLMGTDTLDNGNFLLMTKPSIVIVVTSTLMLSSFACLYISLIVFMLSYNSENTINNLAQAPNPKSLSYRLSQILLPLLKRLQDQTRGVPNDRTASSSSTSSRVRSFENLKKFGVKIQRTSSFGSSAARKLILDFTSMEGTYHRYYDALLDFPKLIFQTMSLTTYLYKGFPLPIIFFYVLPLGFNWLVSFYRFQRSTPDPMLIVARVFYLFDLFFAVFAPIVMLMYSYYNFHVDRDNFDIREKTLTPGSFDRIARLFADPIQVQLVKTSFANLQITEGEYILVKCFLNLLGIYKWKKVIAHLILANRSRREDKVAGVKAHAHPHSKTHTMFGGFIFICCSLGIAIYTALSISTSMTNCAPYRDCPVYSYRWNWGEKPMCPCIVFMNVELAPKTYNEWINAPDVTEPLRALANNGYLQTVQIINRGVPELPVELRKCQKLKELYNSTNEYLVSSHVENDIMHSSLQFLPSNMFTNMQSLRFLRTGGASGLTEYPSLAGLHSLSTLVLSIVRGLKELPNLDDLSGLTTLYIAEASHIHKLPSLTGLTSLQNFAIFRRNEICCNGWATGYCDLTNFQCLPRVNEPPVKCVNERIPAEDLAIINRVDGFLCGKNITQDLDVSEPTLESTDGVCQGILYRECHMNDTRGICYNGRMQVIHCDVFGEYENMRRLQIQKGVGDICDPKVEKWLGYYQHSGSELFPRSHIYWSLMLRVLSHRVSRAARARTPRFFHASATALHGDMSKFAGNPTVQLKFKLRDESIKEVKAKTGMSLLEVAHANDIDLEGACESSMACSTCHVILEDSVFDELEEACEDEEDMLDMAFGLTDTSRLGCQVIVDEGFDGTTVTLPQATRNFYVDGHVPKPH</sequence>
<dbReference type="SUPFAM" id="SSF54292">
    <property type="entry name" value="2Fe-2S ferredoxin-like"/>
    <property type="match status" value="1"/>
</dbReference>
<evidence type="ECO:0000256" key="4">
    <source>
        <dbReference type="ARBA" id="ARBA00022714"/>
    </source>
</evidence>
<dbReference type="InterPro" id="IPR001055">
    <property type="entry name" value="Adrenodoxin-like"/>
</dbReference>
<evidence type="ECO:0000256" key="7">
    <source>
        <dbReference type="ARBA" id="ARBA00023004"/>
    </source>
</evidence>
<keyword evidence="4" id="KW-0001">2Fe-2S</keyword>
<proteinExistence type="inferred from homology"/>